<dbReference type="AlphaFoldDB" id="A0A9P5PGJ0"/>
<sequence>MDLLSSSRKEKIFADSRDEFRALLSDGQRKALIARKKAECIELYGPFEGGKEAKVNTYYSNQKYQQKTRSKDPKPSTSQALSDKSSITAWDVYWEANIHKGSELNQRVNEERTKNGVLHTQHLKLINEAVSKTWGELTPEEKDIWEKKAENLNTQAAEKMSRHPEYVTQSHFQMLVVPDHNLSTVANQEIDALFEKFRKNFGLVYFEVYCAIPGPQGEPLALHRLNAPLKFDKMEKTQVGERFLNHFTEYAKEIFIDAGLKKSTSLEWSLEAEDLTRLELIDYLEKHLTAHYCTYFDSTFDGDSLPFEDFQKNPEQYLIDPQNLKFIKDPNQMTVDELPAVKSFFATTPVFFKKDTTLPLAMESALESITEDSAGLPTPTPTASSEHSTVLPTPTPTTSSEHPVVAPTPTPTTSLEHPVAAPTPTPAAGSEHTAAVPAPTHATSSTPPKLSTPAKVRRVLNKDEEKPAENQQSPHGPGPQSAPKAQRGEKQKSQEVATSGPSKKSKKKVASTSKAQKDVGEGPSRNLDDPKLQSAPKPRGSKKHESQEAVASGPPTKKSKKEVALTSKAQEDVGEGLSKKPKQATKTSPQVEQPVECCSARERHQVDRSKPLEILSEKTGTQPKVKPSWEIVVGPRTPPKARLPIKPLWKSIEAGLKVGLGLNRLSRMDAFATSQELRSKDKDGPRVSLWNNPRLILAGMALPQLGRWPNWTPRLDGHLLLVAGYASMVFQTKAGVQVFQGGVGVRWVVRLTSVKNQEPMRGIVSAIFCIMESWWEDGNDDGGGGGDVYWIWDGCGTQRLKRPVWYDHDLYWPEMVAGFRPVDDCGIRYVWLNRESGERGGVGDETSSLCGGPVTRMTSTRTQRLKVSQLKIVGRRYICACKRARMHKDRNIGTDVDYVMGNLENNMGDSDDKMDVDASDTMACLLEVVVGATSLGKVRGSKVKPVWKYLAQAVVLLRNLFFLFRDPPTSPSPASLRR</sequence>
<comment type="caution">
    <text evidence="2">The sequence shown here is derived from an EMBL/GenBank/DDBJ whole genome shotgun (WGS) entry which is preliminary data.</text>
</comment>
<feature type="compositionally biased region" description="Basic and acidic residues" evidence="1">
    <location>
        <begin position="515"/>
        <end position="531"/>
    </location>
</feature>
<protein>
    <submittedName>
        <fullName evidence="2">Uncharacterized protein</fullName>
    </submittedName>
</protein>
<organism evidence="2 3">
    <name type="scientific">Rhodocollybia butyracea</name>
    <dbReference type="NCBI Taxonomy" id="206335"/>
    <lineage>
        <taxon>Eukaryota</taxon>
        <taxon>Fungi</taxon>
        <taxon>Dikarya</taxon>
        <taxon>Basidiomycota</taxon>
        <taxon>Agaricomycotina</taxon>
        <taxon>Agaricomycetes</taxon>
        <taxon>Agaricomycetidae</taxon>
        <taxon>Agaricales</taxon>
        <taxon>Marasmiineae</taxon>
        <taxon>Omphalotaceae</taxon>
        <taxon>Rhodocollybia</taxon>
    </lineage>
</organism>
<gene>
    <name evidence="2" type="ORF">BDP27DRAFT_1366835</name>
</gene>
<accession>A0A9P5PGJ0</accession>
<name>A0A9P5PGJ0_9AGAR</name>
<proteinExistence type="predicted"/>
<evidence type="ECO:0000256" key="1">
    <source>
        <dbReference type="SAM" id="MobiDB-lite"/>
    </source>
</evidence>
<feature type="region of interest" description="Disordered" evidence="1">
    <location>
        <begin position="371"/>
        <end position="599"/>
    </location>
</feature>
<dbReference type="EMBL" id="JADNRY010000112">
    <property type="protein sequence ID" value="KAF9064941.1"/>
    <property type="molecule type" value="Genomic_DNA"/>
</dbReference>
<feature type="compositionally biased region" description="Low complexity" evidence="1">
    <location>
        <begin position="388"/>
        <end position="448"/>
    </location>
</feature>
<dbReference type="Proteomes" id="UP000772434">
    <property type="component" value="Unassembled WGS sequence"/>
</dbReference>
<keyword evidence="3" id="KW-1185">Reference proteome</keyword>
<evidence type="ECO:0000313" key="3">
    <source>
        <dbReference type="Proteomes" id="UP000772434"/>
    </source>
</evidence>
<evidence type="ECO:0000313" key="2">
    <source>
        <dbReference type="EMBL" id="KAF9064941.1"/>
    </source>
</evidence>
<reference evidence="2" key="1">
    <citation type="submission" date="2020-11" db="EMBL/GenBank/DDBJ databases">
        <authorList>
            <consortium name="DOE Joint Genome Institute"/>
            <person name="Ahrendt S."/>
            <person name="Riley R."/>
            <person name="Andreopoulos W."/>
            <person name="Labutti K."/>
            <person name="Pangilinan J."/>
            <person name="Ruiz-Duenas F.J."/>
            <person name="Barrasa J.M."/>
            <person name="Sanchez-Garcia M."/>
            <person name="Camarero S."/>
            <person name="Miyauchi S."/>
            <person name="Serrano A."/>
            <person name="Linde D."/>
            <person name="Babiker R."/>
            <person name="Drula E."/>
            <person name="Ayuso-Fernandez I."/>
            <person name="Pacheco R."/>
            <person name="Padilla G."/>
            <person name="Ferreira P."/>
            <person name="Barriuso J."/>
            <person name="Kellner H."/>
            <person name="Castanera R."/>
            <person name="Alfaro M."/>
            <person name="Ramirez L."/>
            <person name="Pisabarro A.G."/>
            <person name="Kuo A."/>
            <person name="Tritt A."/>
            <person name="Lipzen A."/>
            <person name="He G."/>
            <person name="Yan M."/>
            <person name="Ng V."/>
            <person name="Cullen D."/>
            <person name="Martin F."/>
            <person name="Rosso M.-N."/>
            <person name="Henrissat B."/>
            <person name="Hibbett D."/>
            <person name="Martinez A.T."/>
            <person name="Grigoriev I.V."/>
        </authorList>
    </citation>
    <scope>NUCLEOTIDE SEQUENCE</scope>
    <source>
        <strain evidence="2">AH 40177</strain>
    </source>
</reference>